<dbReference type="AlphaFoldDB" id="A0AAD9F694"/>
<dbReference type="Proteomes" id="UP001228049">
    <property type="component" value="Unassembled WGS sequence"/>
</dbReference>
<evidence type="ECO:0000313" key="2">
    <source>
        <dbReference type="Proteomes" id="UP001228049"/>
    </source>
</evidence>
<sequence>MEAPTSKIVQDCKKAAEWVVAHKHLCTRVHLPDAVSMGEAQLREAVKLWEEKPDECDEDEMEASWSHSSLGLNIWKTCGPS</sequence>
<keyword evidence="2" id="KW-1185">Reference proteome</keyword>
<protein>
    <submittedName>
        <fullName evidence="1">Deoxyribose-phosphate aldolase</fullName>
    </submittedName>
</protein>
<evidence type="ECO:0000313" key="1">
    <source>
        <dbReference type="EMBL" id="KAK1894453.1"/>
    </source>
</evidence>
<reference evidence="1" key="1">
    <citation type="submission" date="2023-04" db="EMBL/GenBank/DDBJ databases">
        <title>Chromosome-level genome of Chaenocephalus aceratus.</title>
        <authorList>
            <person name="Park H."/>
        </authorList>
    </citation>
    <scope>NUCLEOTIDE SEQUENCE</scope>
    <source>
        <strain evidence="1">DE</strain>
        <tissue evidence="1">Muscle</tissue>
    </source>
</reference>
<organism evidence="1 2">
    <name type="scientific">Dissostichus eleginoides</name>
    <name type="common">Patagonian toothfish</name>
    <name type="synonym">Dissostichus amissus</name>
    <dbReference type="NCBI Taxonomy" id="100907"/>
    <lineage>
        <taxon>Eukaryota</taxon>
        <taxon>Metazoa</taxon>
        <taxon>Chordata</taxon>
        <taxon>Craniata</taxon>
        <taxon>Vertebrata</taxon>
        <taxon>Euteleostomi</taxon>
        <taxon>Actinopterygii</taxon>
        <taxon>Neopterygii</taxon>
        <taxon>Teleostei</taxon>
        <taxon>Neoteleostei</taxon>
        <taxon>Acanthomorphata</taxon>
        <taxon>Eupercaria</taxon>
        <taxon>Perciformes</taxon>
        <taxon>Notothenioidei</taxon>
        <taxon>Nototheniidae</taxon>
        <taxon>Dissostichus</taxon>
    </lineage>
</organism>
<proteinExistence type="predicted"/>
<accession>A0AAD9F694</accession>
<gene>
    <name evidence="1" type="ORF">KUDE01_019911</name>
</gene>
<dbReference type="EMBL" id="JASDAP010000011">
    <property type="protein sequence ID" value="KAK1894453.1"/>
    <property type="molecule type" value="Genomic_DNA"/>
</dbReference>
<comment type="caution">
    <text evidence="1">The sequence shown here is derived from an EMBL/GenBank/DDBJ whole genome shotgun (WGS) entry which is preliminary data.</text>
</comment>
<name>A0AAD9F694_DISEL</name>